<accession>A0ABR4IVG9</accession>
<feature type="region of interest" description="Disordered" evidence="10">
    <location>
        <begin position="1"/>
        <end position="45"/>
    </location>
</feature>
<comment type="caution">
    <text evidence="11">The sequence shown here is derived from an EMBL/GenBank/DDBJ whole genome shotgun (WGS) entry which is preliminary data.</text>
</comment>
<evidence type="ECO:0000313" key="11">
    <source>
        <dbReference type="EMBL" id="KAL2831766.1"/>
    </source>
</evidence>
<evidence type="ECO:0000256" key="8">
    <source>
        <dbReference type="ARBA" id="ARBA00024975"/>
    </source>
</evidence>
<protein>
    <recommendedName>
        <fullName evidence="2 9">SWI5-dependent HO expression protein 3</fullName>
    </recommendedName>
</protein>
<evidence type="ECO:0000256" key="1">
    <source>
        <dbReference type="ARBA" id="ARBA00008123"/>
    </source>
</evidence>
<comment type="subcellular location">
    <subcellularLocation>
        <location evidence="9">Endoplasmic reticulum membrane</location>
        <topology evidence="9">Peripheral membrane protein</topology>
    </subcellularLocation>
</comment>
<feature type="compositionally biased region" description="Polar residues" evidence="10">
    <location>
        <begin position="78"/>
        <end position="94"/>
    </location>
</feature>
<evidence type="ECO:0000256" key="4">
    <source>
        <dbReference type="ARBA" id="ARBA00022824"/>
    </source>
</evidence>
<evidence type="ECO:0000256" key="7">
    <source>
        <dbReference type="ARBA" id="ARBA00023136"/>
    </source>
</evidence>
<keyword evidence="3 9" id="KW-0813">Transport</keyword>
<feature type="region of interest" description="Disordered" evidence="10">
    <location>
        <begin position="58"/>
        <end position="94"/>
    </location>
</feature>
<organism evidence="11 12">
    <name type="scientific">Aspergillus cavernicola</name>
    <dbReference type="NCBI Taxonomy" id="176166"/>
    <lineage>
        <taxon>Eukaryota</taxon>
        <taxon>Fungi</taxon>
        <taxon>Dikarya</taxon>
        <taxon>Ascomycota</taxon>
        <taxon>Pezizomycotina</taxon>
        <taxon>Eurotiomycetes</taxon>
        <taxon>Eurotiomycetidae</taxon>
        <taxon>Eurotiales</taxon>
        <taxon>Aspergillaceae</taxon>
        <taxon>Aspergillus</taxon>
        <taxon>Aspergillus subgen. Nidulantes</taxon>
    </lineage>
</organism>
<keyword evidence="12" id="KW-1185">Reference proteome</keyword>
<keyword evidence="4 9" id="KW-0256">Endoplasmic reticulum</keyword>
<feature type="coiled-coil region" evidence="9">
    <location>
        <begin position="119"/>
        <end position="216"/>
    </location>
</feature>
<evidence type="ECO:0000313" key="12">
    <source>
        <dbReference type="Proteomes" id="UP001610335"/>
    </source>
</evidence>
<dbReference type="InterPro" id="IPR031398">
    <property type="entry name" value="She3"/>
</dbReference>
<comment type="function">
    <text evidence="8">RNA-binding protein that binds specific mRNAs including the ASH1 mRNA, coding for a repressor of the HO endonuclease. Part of the mRNA localization machinery that restricts accumulation of certain proteins to the bud and in the daughter cell. Required for the delivery of cortical endoplasmic reticulum into the emerging bud.</text>
</comment>
<keyword evidence="6 9" id="KW-0175">Coiled coil</keyword>
<evidence type="ECO:0000256" key="2">
    <source>
        <dbReference type="ARBA" id="ARBA00019884"/>
    </source>
</evidence>
<gene>
    <name evidence="9" type="primary">SHE3</name>
    <name evidence="11" type="ORF">BDW59DRAFT_169607</name>
</gene>
<reference evidence="11 12" key="1">
    <citation type="submission" date="2024-07" db="EMBL/GenBank/DDBJ databases">
        <title>Section-level genome sequencing and comparative genomics of Aspergillus sections Usti and Cavernicolus.</title>
        <authorList>
            <consortium name="Lawrence Berkeley National Laboratory"/>
            <person name="Nybo J.L."/>
            <person name="Vesth T.C."/>
            <person name="Theobald S."/>
            <person name="Frisvad J.C."/>
            <person name="Larsen T.O."/>
            <person name="Kjaerboelling I."/>
            <person name="Rothschild-Mancinelli K."/>
            <person name="Lyhne E.K."/>
            <person name="Kogle M.E."/>
            <person name="Barry K."/>
            <person name="Clum A."/>
            <person name="Na H."/>
            <person name="Ledsgaard L."/>
            <person name="Lin J."/>
            <person name="Lipzen A."/>
            <person name="Kuo A."/>
            <person name="Riley R."/>
            <person name="Mondo S."/>
            <person name="LaButti K."/>
            <person name="Haridas S."/>
            <person name="Pangalinan J."/>
            <person name="Salamov A.A."/>
            <person name="Simmons B.A."/>
            <person name="Magnuson J.K."/>
            <person name="Chen J."/>
            <person name="Drula E."/>
            <person name="Henrissat B."/>
            <person name="Wiebenga A."/>
            <person name="Lubbers R.J."/>
            <person name="Gomes A.C."/>
            <person name="Makela M.R."/>
            <person name="Stajich J."/>
            <person name="Grigoriev I.V."/>
            <person name="Mortensen U.H."/>
            <person name="De vries R.P."/>
            <person name="Baker S.E."/>
            <person name="Andersen M.R."/>
        </authorList>
    </citation>
    <scope>NUCLEOTIDE SEQUENCE [LARGE SCALE GENOMIC DNA]</scope>
    <source>
        <strain evidence="11 12">CBS 600.67</strain>
    </source>
</reference>
<evidence type="ECO:0000256" key="5">
    <source>
        <dbReference type="ARBA" id="ARBA00022884"/>
    </source>
</evidence>
<dbReference type="Proteomes" id="UP001610335">
    <property type="component" value="Unassembled WGS sequence"/>
</dbReference>
<dbReference type="Pfam" id="PF17078">
    <property type="entry name" value="SHE3"/>
    <property type="match status" value="1"/>
</dbReference>
<dbReference type="EMBL" id="JBFXLS010000008">
    <property type="protein sequence ID" value="KAL2831766.1"/>
    <property type="molecule type" value="Genomic_DNA"/>
</dbReference>
<evidence type="ECO:0000256" key="10">
    <source>
        <dbReference type="SAM" id="MobiDB-lite"/>
    </source>
</evidence>
<comment type="similarity">
    <text evidence="1 9">Belongs to the SHE3 family.</text>
</comment>
<feature type="compositionally biased region" description="Basic and acidic residues" evidence="10">
    <location>
        <begin position="16"/>
        <end position="27"/>
    </location>
</feature>
<proteinExistence type="inferred from homology"/>
<sequence length="355" mass="41346">MPSIVRFRQAKKPPKPKPEIEKTDSDTHVSSTSDLIRAPRVSLPHVETELNMQQYNGLFEADSPERQKRSVTVEPSLDTMSAPSNYTNGSSQPTNLDATTTEWSSAVGHAATGKSGRVIHNLQEEIARLTRECTLYRSRAEETQRMNEAFKTQVQNMADRLRNLEHSNEMNLHSLSRKEKKIEELRAENQNERNRRQQAENEKLRFHQLMDEAQDDFHRKSAELQEIAHHSQTQYEVLAKSGQRERADLQRRFKGIRDEFIALRETHEQRTSQIDQLDSITAQKDREIEIGRESFDSLFKQYEDYRRTHDEEVRSLIEQGRQGEVRFNTALASLKETEGQMKWVMQVKREVNGVE</sequence>
<keyword evidence="5 9" id="KW-0694">RNA-binding</keyword>
<name>A0ABR4IVG9_9EURO</name>
<evidence type="ECO:0000256" key="9">
    <source>
        <dbReference type="RuleBase" id="RU362142"/>
    </source>
</evidence>
<keyword evidence="7 9" id="KW-0472">Membrane</keyword>
<keyword evidence="9" id="KW-0509">mRNA transport</keyword>
<evidence type="ECO:0000256" key="3">
    <source>
        <dbReference type="ARBA" id="ARBA00022448"/>
    </source>
</evidence>
<evidence type="ECO:0000256" key="6">
    <source>
        <dbReference type="ARBA" id="ARBA00023054"/>
    </source>
</evidence>